<sequence length="391" mass="42838">MLPLDGLVVVSLEQAVAAPFATRQLADLGARVIKIERPEGDFARGYDRTVHGQSSYFVWLNRSKESVVLDLKSPGGRTALRRLLARADVFVQNLAPGAVDRLGFAVEELRADRPELITCSISGYGNGGPWRDRKAYDALIQCETGLLSVTGTPDTPVKVGISVADIAGGVYAYSGILTALYRRERTGEGCALEVSLFDALAEWMSQPALMARYTGTDPRRFGAHHTVIAPYGPYPVADGTVQLAVQNEREWRRFAFEVLEAPALADDPRFDSNSDRVAHRADLDQELAKWMNRFSVAEITVRLDKAGIANATVNTMTNFLDHVQLTARNRWTDVATPAGEVRTLLPPVTSEQLAVRVDPVPALGQHTRTVLAEFEFTDEEISRMSADGAAR</sequence>
<dbReference type="InterPro" id="IPR003673">
    <property type="entry name" value="CoA-Trfase_fam_III"/>
</dbReference>
<proteinExistence type="predicted"/>
<reference evidence="2 3" key="1">
    <citation type="submission" date="2024-10" db="EMBL/GenBank/DDBJ databases">
        <title>The Natural Products Discovery Center: Release of the First 8490 Sequenced Strains for Exploring Actinobacteria Biosynthetic Diversity.</title>
        <authorList>
            <person name="Kalkreuter E."/>
            <person name="Kautsar S.A."/>
            <person name="Yang D."/>
            <person name="Bader C.D."/>
            <person name="Teijaro C.N."/>
            <person name="Fluegel L."/>
            <person name="Davis C.M."/>
            <person name="Simpson J.R."/>
            <person name="Lauterbach L."/>
            <person name="Steele A.D."/>
            <person name="Gui C."/>
            <person name="Meng S."/>
            <person name="Li G."/>
            <person name="Viehrig K."/>
            <person name="Ye F."/>
            <person name="Su P."/>
            <person name="Kiefer A.F."/>
            <person name="Nichols A."/>
            <person name="Cepeda A.J."/>
            <person name="Yan W."/>
            <person name="Fan B."/>
            <person name="Jiang Y."/>
            <person name="Adhikari A."/>
            <person name="Zheng C.-J."/>
            <person name="Schuster L."/>
            <person name="Cowan T.M."/>
            <person name="Smanski M.J."/>
            <person name="Chevrette M.G."/>
            <person name="De Carvalho L.P.S."/>
            <person name="Shen B."/>
        </authorList>
    </citation>
    <scope>NUCLEOTIDE SEQUENCE [LARGE SCALE GENOMIC DNA]</scope>
    <source>
        <strain evidence="2 3">NPDC021253</strain>
    </source>
</reference>
<dbReference type="Gene3D" id="3.30.1540.10">
    <property type="entry name" value="formyl-coa transferase, domain 3"/>
    <property type="match status" value="1"/>
</dbReference>
<name>A0ABW7SJH0_9ACTN</name>
<comment type="caution">
    <text evidence="2">The sequence shown here is derived from an EMBL/GenBank/DDBJ whole genome shotgun (WGS) entry which is preliminary data.</text>
</comment>
<organism evidence="2 3">
    <name type="scientific">Micromonospora rubida</name>
    <dbReference type="NCBI Taxonomy" id="2697657"/>
    <lineage>
        <taxon>Bacteria</taxon>
        <taxon>Bacillati</taxon>
        <taxon>Actinomycetota</taxon>
        <taxon>Actinomycetes</taxon>
        <taxon>Micromonosporales</taxon>
        <taxon>Micromonosporaceae</taxon>
        <taxon>Micromonospora</taxon>
    </lineage>
</organism>
<dbReference type="Gene3D" id="3.40.50.10540">
    <property type="entry name" value="Crotonobetainyl-coa:carnitine coa-transferase, domain 1"/>
    <property type="match status" value="1"/>
</dbReference>
<dbReference type="EMBL" id="JBIRPU010000008">
    <property type="protein sequence ID" value="MFI0793836.1"/>
    <property type="molecule type" value="Genomic_DNA"/>
</dbReference>
<dbReference type="Proteomes" id="UP001611075">
    <property type="component" value="Unassembled WGS sequence"/>
</dbReference>
<dbReference type="InterPro" id="IPR050483">
    <property type="entry name" value="CoA-transferase_III_domain"/>
</dbReference>
<protein>
    <submittedName>
        <fullName evidence="2">CaiB/BaiF CoA transferase family protein</fullName>
    </submittedName>
</protein>
<keyword evidence="3" id="KW-1185">Reference proteome</keyword>
<dbReference type="PANTHER" id="PTHR48207:SF3">
    <property type="entry name" value="SUCCINATE--HYDROXYMETHYLGLUTARATE COA-TRANSFERASE"/>
    <property type="match status" value="1"/>
</dbReference>
<dbReference type="Pfam" id="PF02515">
    <property type="entry name" value="CoA_transf_3"/>
    <property type="match status" value="1"/>
</dbReference>
<evidence type="ECO:0000313" key="3">
    <source>
        <dbReference type="Proteomes" id="UP001611075"/>
    </source>
</evidence>
<dbReference type="RefSeq" id="WP_396679620.1">
    <property type="nucleotide sequence ID" value="NZ_JBIRPU010000008.1"/>
</dbReference>
<dbReference type="SUPFAM" id="SSF89796">
    <property type="entry name" value="CoA-transferase family III (CaiB/BaiF)"/>
    <property type="match status" value="1"/>
</dbReference>
<dbReference type="InterPro" id="IPR023606">
    <property type="entry name" value="CoA-Trfase_III_dom_1_sf"/>
</dbReference>
<evidence type="ECO:0000256" key="1">
    <source>
        <dbReference type="ARBA" id="ARBA00022679"/>
    </source>
</evidence>
<keyword evidence="1 2" id="KW-0808">Transferase</keyword>
<dbReference type="InterPro" id="IPR044855">
    <property type="entry name" value="CoA-Trfase_III_dom3_sf"/>
</dbReference>
<gene>
    <name evidence="2" type="ORF">ACH4OY_14255</name>
</gene>
<dbReference type="PANTHER" id="PTHR48207">
    <property type="entry name" value="SUCCINATE--HYDROXYMETHYLGLUTARATE COA-TRANSFERASE"/>
    <property type="match status" value="1"/>
</dbReference>
<evidence type="ECO:0000313" key="2">
    <source>
        <dbReference type="EMBL" id="MFI0793836.1"/>
    </source>
</evidence>
<dbReference type="GO" id="GO:0016740">
    <property type="term" value="F:transferase activity"/>
    <property type="evidence" value="ECO:0007669"/>
    <property type="project" value="UniProtKB-KW"/>
</dbReference>
<accession>A0ABW7SJH0</accession>